<dbReference type="EMBL" id="NJGE01000026">
    <property type="protein sequence ID" value="PIT68079.1"/>
    <property type="molecule type" value="Genomic_DNA"/>
</dbReference>
<keyword evidence="1" id="KW-0472">Membrane</keyword>
<proteinExistence type="predicted"/>
<name>A0A2N9Y8P6_9HYPH</name>
<dbReference type="Proteomes" id="UP000229839">
    <property type="component" value="Unassembled WGS sequence"/>
</dbReference>
<comment type="caution">
    <text evidence="2">The sequence shown here is derived from an EMBL/GenBank/DDBJ whole genome shotgun (WGS) entry which is preliminary data.</text>
</comment>
<protein>
    <submittedName>
        <fullName evidence="2">Uncharacterized protein</fullName>
    </submittedName>
</protein>
<sequence>MLLLDKKTIKIKNVIFQYVKILQILKKQLILIIQPLNSINGICFVGILTIFTPSKPIEK</sequence>
<accession>A0A2N9Y8P6</accession>
<evidence type="ECO:0000313" key="2">
    <source>
        <dbReference type="EMBL" id="PIT68079.1"/>
    </source>
</evidence>
<evidence type="ECO:0000313" key="3">
    <source>
        <dbReference type="Proteomes" id="UP000229839"/>
    </source>
</evidence>
<reference evidence="2 3" key="1">
    <citation type="submission" date="2017-06" db="EMBL/GenBank/DDBJ databases">
        <title>Draft genome of Bartonella tribocorum strain L103, isolated from a rodent in Laos.</title>
        <authorList>
            <person name="Hadjadj L."/>
            <person name="Jiyipong T."/>
            <person name="Morand S."/>
            <person name="Diene S.M."/>
            <person name="Rolain J.-M."/>
        </authorList>
    </citation>
    <scope>NUCLEOTIDE SEQUENCE [LARGE SCALE GENOMIC DNA]</scope>
    <source>
        <strain evidence="2 3">L103</strain>
    </source>
</reference>
<feature type="transmembrane region" description="Helical" evidence="1">
    <location>
        <begin position="29"/>
        <end position="51"/>
    </location>
</feature>
<dbReference type="AlphaFoldDB" id="A0A2N9Y8P6"/>
<keyword evidence="1" id="KW-1133">Transmembrane helix</keyword>
<gene>
    <name evidence="2" type="ORF">CER18_08415</name>
</gene>
<organism evidence="2 3">
    <name type="scientific">Bartonella tribocorum</name>
    <dbReference type="NCBI Taxonomy" id="85701"/>
    <lineage>
        <taxon>Bacteria</taxon>
        <taxon>Pseudomonadati</taxon>
        <taxon>Pseudomonadota</taxon>
        <taxon>Alphaproteobacteria</taxon>
        <taxon>Hyphomicrobiales</taxon>
        <taxon>Bartonellaceae</taxon>
        <taxon>Bartonella</taxon>
    </lineage>
</organism>
<evidence type="ECO:0000256" key="1">
    <source>
        <dbReference type="SAM" id="Phobius"/>
    </source>
</evidence>
<keyword evidence="1" id="KW-0812">Transmembrane</keyword>